<dbReference type="AlphaFoldDB" id="A0AAV2I8P0"/>
<feature type="region of interest" description="Disordered" evidence="1">
    <location>
        <begin position="166"/>
        <end position="199"/>
    </location>
</feature>
<dbReference type="InterPro" id="IPR008907">
    <property type="entry name" value="TPP/p25"/>
</dbReference>
<evidence type="ECO:0000256" key="1">
    <source>
        <dbReference type="SAM" id="MobiDB-lite"/>
    </source>
</evidence>
<evidence type="ECO:0000313" key="2">
    <source>
        <dbReference type="EMBL" id="CAL1543160.1"/>
    </source>
</evidence>
<reference evidence="2 3" key="1">
    <citation type="submission" date="2024-04" db="EMBL/GenBank/DDBJ databases">
        <authorList>
            <consortium name="Genoscope - CEA"/>
            <person name="William W."/>
        </authorList>
    </citation>
    <scope>NUCLEOTIDE SEQUENCE [LARGE SCALE GENOMIC DNA]</scope>
</reference>
<feature type="compositionally biased region" description="Polar residues" evidence="1">
    <location>
        <begin position="190"/>
        <end position="199"/>
    </location>
</feature>
<sequence length="199" mass="22269">MADVKTRCLKTFKHFVEVTSVGQNLSELDKMEIKDKGMHKMLKECCGDEAARASEAQVFPKYCDKKTKKMLFDVFYDDFLPDLAACIIQNRKKLTKRPALTDPEVVALTGEMRDEVAAKHDSKTKEMKVDATTARLTDPSQYTGIHKASASKESIGGASSGYVQGYKNEGTYDKTHNNSMDPELMGCERQTPQRSLRTA</sequence>
<organism evidence="2 3">
    <name type="scientific">Lymnaea stagnalis</name>
    <name type="common">Great pond snail</name>
    <name type="synonym">Helix stagnalis</name>
    <dbReference type="NCBI Taxonomy" id="6523"/>
    <lineage>
        <taxon>Eukaryota</taxon>
        <taxon>Metazoa</taxon>
        <taxon>Spiralia</taxon>
        <taxon>Lophotrochozoa</taxon>
        <taxon>Mollusca</taxon>
        <taxon>Gastropoda</taxon>
        <taxon>Heterobranchia</taxon>
        <taxon>Euthyneura</taxon>
        <taxon>Panpulmonata</taxon>
        <taxon>Hygrophila</taxon>
        <taxon>Lymnaeoidea</taxon>
        <taxon>Lymnaeidae</taxon>
        <taxon>Lymnaea</taxon>
    </lineage>
</organism>
<evidence type="ECO:0000313" key="3">
    <source>
        <dbReference type="Proteomes" id="UP001497497"/>
    </source>
</evidence>
<comment type="caution">
    <text evidence="2">The sequence shown here is derived from an EMBL/GenBank/DDBJ whole genome shotgun (WGS) entry which is preliminary data.</text>
</comment>
<gene>
    <name evidence="2" type="ORF">GSLYS_00016694001</name>
</gene>
<dbReference type="Pfam" id="PF05517">
    <property type="entry name" value="p25-alpha"/>
    <property type="match status" value="1"/>
</dbReference>
<protein>
    <submittedName>
        <fullName evidence="2">Uncharacterized protein</fullName>
    </submittedName>
</protein>
<keyword evidence="3" id="KW-1185">Reference proteome</keyword>
<accession>A0AAV2I8P0</accession>
<proteinExistence type="predicted"/>
<dbReference type="GO" id="GO:0015631">
    <property type="term" value="F:tubulin binding"/>
    <property type="evidence" value="ECO:0007669"/>
    <property type="project" value="InterPro"/>
</dbReference>
<dbReference type="EMBL" id="CAXITT010000529">
    <property type="protein sequence ID" value="CAL1543160.1"/>
    <property type="molecule type" value="Genomic_DNA"/>
</dbReference>
<dbReference type="Proteomes" id="UP001497497">
    <property type="component" value="Unassembled WGS sequence"/>
</dbReference>
<dbReference type="GO" id="GO:0046785">
    <property type="term" value="P:microtubule polymerization"/>
    <property type="evidence" value="ECO:0007669"/>
    <property type="project" value="InterPro"/>
</dbReference>
<name>A0AAV2I8P0_LYMST</name>